<dbReference type="Proteomes" id="UP000717752">
    <property type="component" value="Unassembled WGS sequence"/>
</dbReference>
<evidence type="ECO:0000313" key="2">
    <source>
        <dbReference type="Proteomes" id="UP000717752"/>
    </source>
</evidence>
<protein>
    <submittedName>
        <fullName evidence="1">Uncharacterized protein</fullName>
    </submittedName>
</protein>
<accession>A0ABS7H1S8</accession>
<comment type="caution">
    <text evidence="1">The sequence shown here is derived from an EMBL/GenBank/DDBJ whole genome shotgun (WGS) entry which is preliminary data.</text>
</comment>
<reference evidence="1 2" key="1">
    <citation type="journal article" date="2021" name="MBio">
        <title>Poor Competitiveness of Bradyrhizobium in Pigeon Pea Root Colonization in Indian Soils.</title>
        <authorList>
            <person name="Chalasani D."/>
            <person name="Basu A."/>
            <person name="Pullabhotla S.V.S.R.N."/>
            <person name="Jorrin B."/>
            <person name="Neal A.L."/>
            <person name="Poole P.S."/>
            <person name="Podile A.R."/>
            <person name="Tkacz A."/>
        </authorList>
    </citation>
    <scope>NUCLEOTIDE SEQUENCE [LARGE SCALE GENOMIC DNA]</scope>
    <source>
        <strain evidence="1 2">HU56</strain>
    </source>
</reference>
<evidence type="ECO:0000313" key="1">
    <source>
        <dbReference type="EMBL" id="MBW9055329.1"/>
    </source>
</evidence>
<keyword evidence="2" id="KW-1185">Reference proteome</keyword>
<organism evidence="1 2">
    <name type="scientific">Rhizobium mesosinicum</name>
    <dbReference type="NCBI Taxonomy" id="335017"/>
    <lineage>
        <taxon>Bacteria</taxon>
        <taxon>Pseudomonadati</taxon>
        <taxon>Pseudomonadota</taxon>
        <taxon>Alphaproteobacteria</taxon>
        <taxon>Hyphomicrobiales</taxon>
        <taxon>Rhizobiaceae</taxon>
        <taxon>Rhizobium/Agrobacterium group</taxon>
        <taxon>Rhizobium</taxon>
    </lineage>
</organism>
<dbReference type="EMBL" id="JAEUAK010000010">
    <property type="protein sequence ID" value="MBW9055329.1"/>
    <property type="molecule type" value="Genomic_DNA"/>
</dbReference>
<dbReference type="RefSeq" id="WP_220336649.1">
    <property type="nucleotide sequence ID" value="NZ_JAEUAK010000010.1"/>
</dbReference>
<name>A0ABS7H1S8_9HYPH</name>
<proteinExistence type="predicted"/>
<sequence>MGKKKNEMKPRIATINLNVAPGDSVELHFNLSAGRAIAKVFRDCKVVAPRSVQYRMEYERPSRPKQIFQLHTDNSGKFTVDVDEALKAFDAIWAVDTNTKLLFNETRTVNVTVCSACRLGENAAIVPILAMVFGYTASKPEPFAWRHSIEFLTTLEGCDPKNQYAVIVDSEFSEISKMNHRELPIHSDFYLPENWTLLYATADRRDSFLNKAIVTTDAKATFILEEIAADPANVDAEVLDPVGDENDPVVQLFLIDGDEITPVSSETTE</sequence>
<gene>
    <name evidence="1" type="ORF">JNB85_23260</name>
</gene>